<evidence type="ECO:0000313" key="2">
    <source>
        <dbReference type="Proteomes" id="UP000008315"/>
    </source>
</evidence>
<dbReference type="KEGG" id="mah:MEALZ_1186"/>
<evidence type="ECO:0000313" key="1">
    <source>
        <dbReference type="EMBL" id="CCE22876.1"/>
    </source>
</evidence>
<sequence length="258" mass="28716">MNNFDPYDALVPIFRKTTIPKGTKQIASSVFIKNDMGYFLFTAAHVTDDLNIGKLLIPVDGNLYEIHGYLAHIDLPPEIKRSEDDIDFAYFKLSTPFAKELIRTFKPITGNHCDIITSSLSLKVCSVAGYPASKSNKKNNIHSSEIFAFTGVAALQETYQSLELSHSSNIVLHFDRKKAVDPENGKPFPTPGLKGVSGGGIFSWPDKLERMPPDWSERKLIGIFHTYKEREGLVIGTTLIPFLSGLTLGHMKNFGGYF</sequence>
<organism evidence="1 2">
    <name type="scientific">Methylotuvimicrobium alcaliphilum (strain DSM 19304 / NCIMB 14124 / VKM B-2133 / 20Z)</name>
    <name type="common">Methylomicrobium alcaliphilum</name>
    <dbReference type="NCBI Taxonomy" id="1091494"/>
    <lineage>
        <taxon>Bacteria</taxon>
        <taxon>Pseudomonadati</taxon>
        <taxon>Pseudomonadota</taxon>
        <taxon>Gammaproteobacteria</taxon>
        <taxon>Methylococcales</taxon>
        <taxon>Methylococcaceae</taxon>
        <taxon>Methylotuvimicrobium</taxon>
    </lineage>
</organism>
<keyword evidence="2" id="KW-1185">Reference proteome</keyword>
<dbReference type="RefSeq" id="WP_014147674.1">
    <property type="nucleotide sequence ID" value="NC_016112.1"/>
</dbReference>
<accession>G4SUP9</accession>
<proteinExistence type="predicted"/>
<reference evidence="2" key="1">
    <citation type="journal article" date="2012" name="J. Bacteriol.">
        <title>Genome sequence of the haloalkaliphilic methanotrophic bacterium Methylomicrobium alcaliphilum 20Z.</title>
        <authorList>
            <person name="Vuilleumier S."/>
            <person name="Khmelenina V.N."/>
            <person name="Bringel F."/>
            <person name="Reshetnikov A.S."/>
            <person name="Lajus A."/>
            <person name="Mangenot S."/>
            <person name="Rouy Z."/>
            <person name="Op den Camp H.J."/>
            <person name="Jetten M.S."/>
            <person name="Dispirito A.A."/>
            <person name="Dunfield P."/>
            <person name="Klotz M.G."/>
            <person name="Semrau J.D."/>
            <person name="Stein L.Y."/>
            <person name="Barbe V."/>
            <person name="Medigue C."/>
            <person name="Trotsenko Y.A."/>
            <person name="Kalyuzhnaya M.G."/>
        </authorList>
    </citation>
    <scope>NUCLEOTIDE SEQUENCE [LARGE SCALE GENOMIC DNA]</scope>
    <source>
        <strain evidence="2">DSM 19304 / NCIMB 14124 / VKM B-2133 / 20Z</strain>
    </source>
</reference>
<protein>
    <recommendedName>
        <fullName evidence="3">Peptidase S1 domain-containing protein</fullName>
    </recommendedName>
</protein>
<dbReference type="PATRIC" id="fig|271065.3.peg.1210"/>
<dbReference type="EMBL" id="FO082060">
    <property type="protein sequence ID" value="CCE22876.1"/>
    <property type="molecule type" value="Genomic_DNA"/>
</dbReference>
<dbReference type="AlphaFoldDB" id="G4SUP9"/>
<gene>
    <name evidence="1" type="ordered locus">MEALZ_1186</name>
</gene>
<dbReference type="HOGENOM" id="CLU_094178_0_0_6"/>
<evidence type="ECO:0008006" key="3">
    <source>
        <dbReference type="Google" id="ProtNLM"/>
    </source>
</evidence>
<dbReference type="Proteomes" id="UP000008315">
    <property type="component" value="Chromosome"/>
</dbReference>
<name>G4SUP9_META2</name>
<dbReference type="SUPFAM" id="SSF50494">
    <property type="entry name" value="Trypsin-like serine proteases"/>
    <property type="match status" value="1"/>
</dbReference>
<dbReference type="STRING" id="1091494.MEALZ_1186"/>
<dbReference type="InterPro" id="IPR009003">
    <property type="entry name" value="Peptidase_S1_PA"/>
</dbReference>